<keyword evidence="1" id="KW-0560">Oxidoreductase</keyword>
<gene>
    <name evidence="1" type="ORF">IHE45_03G092800</name>
</gene>
<name>A0ACB7WM32_DIOAL</name>
<organism evidence="1 2">
    <name type="scientific">Dioscorea alata</name>
    <name type="common">Purple yam</name>
    <dbReference type="NCBI Taxonomy" id="55571"/>
    <lineage>
        <taxon>Eukaryota</taxon>
        <taxon>Viridiplantae</taxon>
        <taxon>Streptophyta</taxon>
        <taxon>Embryophyta</taxon>
        <taxon>Tracheophyta</taxon>
        <taxon>Spermatophyta</taxon>
        <taxon>Magnoliopsida</taxon>
        <taxon>Liliopsida</taxon>
        <taxon>Dioscoreales</taxon>
        <taxon>Dioscoreaceae</taxon>
        <taxon>Dioscorea</taxon>
    </lineage>
</organism>
<sequence length="105" mass="12594">MAQLRYIRLGRRWRRMRGFRWHSHRRTSHRRLHVKLLSFLRILTGCLKPLKGGYQRSLSRQEETIRYYNSTNSFYAEAIADCLEFIKRSSLPVIPEDGDAQTHQC</sequence>
<accession>A0ACB7WM32</accession>
<protein>
    <submittedName>
        <fullName evidence="1">Unspecific monooxygenase protein</fullName>
        <ecNumber evidence="1">1.14.14.1</ecNumber>
    </submittedName>
</protein>
<evidence type="ECO:0000313" key="1">
    <source>
        <dbReference type="EMBL" id="KAH7689364.1"/>
    </source>
</evidence>
<reference evidence="2" key="1">
    <citation type="journal article" date="2022" name="Nat. Commun.">
        <title>Chromosome evolution and the genetic basis of agronomically important traits in greater yam.</title>
        <authorList>
            <person name="Bredeson J.V."/>
            <person name="Lyons J.B."/>
            <person name="Oniyinde I.O."/>
            <person name="Okereke N.R."/>
            <person name="Kolade O."/>
            <person name="Nnabue I."/>
            <person name="Nwadili C.O."/>
            <person name="Hribova E."/>
            <person name="Parker M."/>
            <person name="Nwogha J."/>
            <person name="Shu S."/>
            <person name="Carlson J."/>
            <person name="Kariba R."/>
            <person name="Muthemba S."/>
            <person name="Knop K."/>
            <person name="Barton G.J."/>
            <person name="Sherwood A.V."/>
            <person name="Lopez-Montes A."/>
            <person name="Asiedu R."/>
            <person name="Jamnadass R."/>
            <person name="Muchugi A."/>
            <person name="Goodstein D."/>
            <person name="Egesi C.N."/>
            <person name="Featherston J."/>
            <person name="Asfaw A."/>
            <person name="Simpson G.G."/>
            <person name="Dolezel J."/>
            <person name="Hendre P.S."/>
            <person name="Van Deynze A."/>
            <person name="Kumar P.L."/>
            <person name="Obidiegwu J.E."/>
            <person name="Bhattacharjee R."/>
            <person name="Rokhsar D.S."/>
        </authorList>
    </citation>
    <scope>NUCLEOTIDE SEQUENCE [LARGE SCALE GENOMIC DNA]</scope>
    <source>
        <strain evidence="2">cv. TDa95/00328</strain>
    </source>
</reference>
<proteinExistence type="predicted"/>
<dbReference type="EMBL" id="CM037013">
    <property type="protein sequence ID" value="KAH7689364.1"/>
    <property type="molecule type" value="Genomic_DNA"/>
</dbReference>
<evidence type="ECO:0000313" key="2">
    <source>
        <dbReference type="Proteomes" id="UP000827976"/>
    </source>
</evidence>
<dbReference type="Proteomes" id="UP000827976">
    <property type="component" value="Chromosome 3"/>
</dbReference>
<keyword evidence="2" id="KW-1185">Reference proteome</keyword>
<comment type="caution">
    <text evidence="1">The sequence shown here is derived from an EMBL/GenBank/DDBJ whole genome shotgun (WGS) entry which is preliminary data.</text>
</comment>
<keyword evidence="1" id="KW-0503">Monooxygenase</keyword>
<dbReference type="EC" id="1.14.14.1" evidence="1"/>